<reference evidence="4" key="1">
    <citation type="submission" date="2021-07" db="EMBL/GenBank/DDBJ databases">
        <title>Complete genome sequencing of a Clostridium isolate.</title>
        <authorList>
            <person name="Ueki A."/>
            <person name="Tonouchi A."/>
        </authorList>
    </citation>
    <scope>NUCLEOTIDE SEQUENCE [LARGE SCALE GENOMIC DNA]</scope>
    <source>
        <strain evidence="4">C5S11</strain>
    </source>
</reference>
<dbReference type="Pfam" id="PF00535">
    <property type="entry name" value="Glycos_transf_2"/>
    <property type="match status" value="1"/>
</dbReference>
<keyword evidence="1" id="KW-0812">Transmembrane</keyword>
<dbReference type="SUPFAM" id="SSF53448">
    <property type="entry name" value="Nucleotide-diphospho-sugar transferases"/>
    <property type="match status" value="1"/>
</dbReference>
<keyword evidence="1" id="KW-1133">Transmembrane helix</keyword>
<dbReference type="InterPro" id="IPR001173">
    <property type="entry name" value="Glyco_trans_2-like"/>
</dbReference>
<keyword evidence="4" id="KW-1185">Reference proteome</keyword>
<dbReference type="EMBL" id="AP024849">
    <property type="protein sequence ID" value="BCZ47071.1"/>
    <property type="molecule type" value="Genomic_DNA"/>
</dbReference>
<sequence length="272" mass="32483">MCEVSVIIPYYNSKETVIRALESVINQTYKDLEIILIDDGSIDDSHNIVDEFIKSNLKYKIMNLYQKNSGPSKARNEGIKNSKGEYIAFLDSDDEWCPEKLNEQLHIIKKYNADLVGCNYNIMLKNNEIRKFITKEKVKRVSFIQCLFKHYFNMSTAVVRKNVILAVGLFPENQRYMEDAYVFKLINRKYDCYVLEKKLVNFYKYLYGDSGLSSCLREMEKHEILNFKQFRKENYKYEKKINLFLFVVIIAFSYFKYVRRVLIVKLRRKVKR</sequence>
<dbReference type="CDD" id="cd00761">
    <property type="entry name" value="Glyco_tranf_GTA_type"/>
    <property type="match status" value="1"/>
</dbReference>
<gene>
    <name evidence="3" type="ORF">psyc5s11_31380</name>
</gene>
<evidence type="ECO:0000256" key="1">
    <source>
        <dbReference type="SAM" id="Phobius"/>
    </source>
</evidence>
<protein>
    <recommendedName>
        <fullName evidence="2">Glycosyltransferase 2-like domain-containing protein</fullName>
    </recommendedName>
</protein>
<feature type="transmembrane region" description="Helical" evidence="1">
    <location>
        <begin position="241"/>
        <end position="258"/>
    </location>
</feature>
<accession>A0ABM7TDS4</accession>
<dbReference type="Gene3D" id="3.90.550.10">
    <property type="entry name" value="Spore Coat Polysaccharide Biosynthesis Protein SpsA, Chain A"/>
    <property type="match status" value="1"/>
</dbReference>
<feature type="domain" description="Glycosyltransferase 2-like" evidence="2">
    <location>
        <begin position="5"/>
        <end position="130"/>
    </location>
</feature>
<evidence type="ECO:0000313" key="4">
    <source>
        <dbReference type="Proteomes" id="UP000824633"/>
    </source>
</evidence>
<dbReference type="RefSeq" id="WP_224033455.1">
    <property type="nucleotide sequence ID" value="NZ_AP024849.1"/>
</dbReference>
<dbReference type="Proteomes" id="UP000824633">
    <property type="component" value="Chromosome"/>
</dbReference>
<evidence type="ECO:0000259" key="2">
    <source>
        <dbReference type="Pfam" id="PF00535"/>
    </source>
</evidence>
<dbReference type="InterPro" id="IPR029044">
    <property type="entry name" value="Nucleotide-diphossugar_trans"/>
</dbReference>
<organism evidence="3 4">
    <name type="scientific">Clostridium gelidum</name>
    <dbReference type="NCBI Taxonomy" id="704125"/>
    <lineage>
        <taxon>Bacteria</taxon>
        <taxon>Bacillati</taxon>
        <taxon>Bacillota</taxon>
        <taxon>Clostridia</taxon>
        <taxon>Eubacteriales</taxon>
        <taxon>Clostridiaceae</taxon>
        <taxon>Clostridium</taxon>
    </lineage>
</organism>
<proteinExistence type="predicted"/>
<keyword evidence="1" id="KW-0472">Membrane</keyword>
<name>A0ABM7TDS4_9CLOT</name>
<evidence type="ECO:0000313" key="3">
    <source>
        <dbReference type="EMBL" id="BCZ47071.1"/>
    </source>
</evidence>
<dbReference type="PANTHER" id="PTHR22916:SF3">
    <property type="entry name" value="UDP-GLCNAC:BETAGAL BETA-1,3-N-ACETYLGLUCOSAMINYLTRANSFERASE-LIKE PROTEIN 1"/>
    <property type="match status" value="1"/>
</dbReference>
<dbReference type="PANTHER" id="PTHR22916">
    <property type="entry name" value="GLYCOSYLTRANSFERASE"/>
    <property type="match status" value="1"/>
</dbReference>